<organism evidence="1 2">
    <name type="scientific">Bacillus amyloliquefaciens (strain ATCC 23350 / DSM 7 / BCRC 11601 / CCUG 28519 / NBRC 15535 / NRRL B-14393 / F)</name>
    <dbReference type="NCBI Taxonomy" id="692420"/>
    <lineage>
        <taxon>Bacteria</taxon>
        <taxon>Bacillati</taxon>
        <taxon>Bacillota</taxon>
        <taxon>Bacilli</taxon>
        <taxon>Bacillales</taxon>
        <taxon>Bacillaceae</taxon>
        <taxon>Bacillus</taxon>
        <taxon>Bacillus amyloliquefaciens group</taxon>
    </lineage>
</organism>
<dbReference type="KEGG" id="bao:BAMF_2000"/>
<protein>
    <submittedName>
        <fullName evidence="1">Uncharacterized protein</fullName>
    </submittedName>
</protein>
<accession>A0A9P1JHD0</accession>
<evidence type="ECO:0000313" key="2">
    <source>
        <dbReference type="Proteomes" id="UP000006562"/>
    </source>
</evidence>
<keyword evidence="2" id="KW-1185">Reference proteome</keyword>
<dbReference type="EMBL" id="FN597644">
    <property type="protein sequence ID" value="CBI43126.1"/>
    <property type="molecule type" value="Genomic_DNA"/>
</dbReference>
<proteinExistence type="predicted"/>
<dbReference type="Proteomes" id="UP000006562">
    <property type="component" value="Chromosome"/>
</dbReference>
<reference evidence="2" key="2">
    <citation type="journal article" date="2011" name="J. Biotechnol.">
        <title>Genome sequence of B. amyloliquefaciens type strain DSM7(T) reveals differences to plant-associated B. amyloliquefaciens FZB42.</title>
        <authorList>
            <person name="Ruckert C."/>
            <person name="Blom J."/>
            <person name="Chen X."/>
            <person name="Reva O."/>
            <person name="Borriss R."/>
        </authorList>
    </citation>
    <scope>NUCLEOTIDE SEQUENCE [LARGE SCALE GENOMIC DNA]</scope>
    <source>
        <strain evidence="2">DSM 7</strain>
    </source>
</reference>
<gene>
    <name evidence="1" type="ordered locus">BAMF_2000</name>
</gene>
<reference evidence="1 2" key="1">
    <citation type="journal article" date="2011" name="Int. J. Syst. Evol. Microbiol.">
        <title>Relationship of Bacillus amyloliquefaciens clades associated with strains DSM 7T and FZB42T: a proposal for Bacillus amyloliquefaciens subsp. amyloliquefaciens subsp. nov. and Bacillus amyloliquefaciens subsp. plantarum subsp. nov. based on complete genome sequence comparisons.</title>
        <authorList>
            <person name="Borriss R."/>
            <person name="Chen X.H."/>
            <person name="Rueckert C."/>
            <person name="Blom J."/>
            <person name="Becker A."/>
            <person name="Baumgarth B."/>
            <person name="Fan B."/>
            <person name="Pukall R."/>
            <person name="Schumann P."/>
            <person name="Sproer C."/>
            <person name="Junge H."/>
            <person name="Vater J."/>
            <person name="Puhler A."/>
            <person name="Klenk H.P."/>
        </authorList>
    </citation>
    <scope>NUCLEOTIDE SEQUENCE [LARGE SCALE GENOMIC DNA]</scope>
    <source>
        <strain evidence="2">DSM 7</strain>
    </source>
</reference>
<evidence type="ECO:0000313" key="1">
    <source>
        <dbReference type="EMBL" id="CBI43126.1"/>
    </source>
</evidence>
<name>A0A9P1JHD0_BACAS</name>
<sequence>MMDQISDTYKERTMIRIVDVLQKPRHSEAAVFYREKKKLTFRKKYGFLETFSSAEPYYYITEHLSRKGLSNERSKNVICS</sequence>
<dbReference type="AlphaFoldDB" id="A0A9P1JHD0"/>